<accession>A0A0C5VZ66</accession>
<proteinExistence type="predicted"/>
<dbReference type="SUPFAM" id="SSF46955">
    <property type="entry name" value="Putative DNA-binding domain"/>
    <property type="match status" value="1"/>
</dbReference>
<dbReference type="NCBIfam" id="NF033518">
    <property type="entry name" value="transpos_IS607"/>
    <property type="match status" value="1"/>
</dbReference>
<dbReference type="PANTHER" id="PTHR36172">
    <property type="match status" value="1"/>
</dbReference>
<dbReference type="PROSITE" id="PS50937">
    <property type="entry name" value="HTH_MERR_2"/>
    <property type="match status" value="1"/>
</dbReference>
<evidence type="ECO:0000259" key="2">
    <source>
        <dbReference type="PROSITE" id="PS51736"/>
    </source>
</evidence>
<feature type="domain" description="Resolvase/invertase-type recombinase catalytic" evidence="2">
    <location>
        <begin position="60"/>
        <end position="199"/>
    </location>
</feature>
<dbReference type="GO" id="GO:0003677">
    <property type="term" value="F:DNA binding"/>
    <property type="evidence" value="ECO:0007669"/>
    <property type="project" value="InterPro"/>
</dbReference>
<dbReference type="Gene3D" id="3.40.50.1390">
    <property type="entry name" value="Resolvase, N-terminal catalytic domain"/>
    <property type="match status" value="1"/>
</dbReference>
<dbReference type="GO" id="GO:0000150">
    <property type="term" value="F:DNA strand exchange activity"/>
    <property type="evidence" value="ECO:0007669"/>
    <property type="project" value="InterPro"/>
</dbReference>
<dbReference type="Pfam" id="PF00376">
    <property type="entry name" value="MerR"/>
    <property type="match status" value="1"/>
</dbReference>
<dbReference type="AlphaFoldDB" id="A0A0C5VZ66"/>
<protein>
    <submittedName>
        <fullName evidence="3">Putative site-specific integrase-resolvase</fullName>
    </submittedName>
</protein>
<reference evidence="3 4" key="1">
    <citation type="submission" date="2014-01" db="EMBL/GenBank/DDBJ databases">
        <title>Full genme sequencing of cellulolytic bacterium Gynuella sunshinyii YC6258T gen. nov., sp. nov.</title>
        <authorList>
            <person name="Khan H."/>
            <person name="Chung E.J."/>
            <person name="Chung Y.R."/>
        </authorList>
    </citation>
    <scope>NUCLEOTIDE SEQUENCE [LARGE SCALE GENOMIC DNA]</scope>
    <source>
        <strain evidence="3 4">YC6258</strain>
    </source>
</reference>
<name>A0A0C5VZ66_9GAMM</name>
<evidence type="ECO:0000313" key="3">
    <source>
        <dbReference type="EMBL" id="AJQ95709.1"/>
    </source>
</evidence>
<dbReference type="SMART" id="SM00422">
    <property type="entry name" value="HTH_MERR"/>
    <property type="match status" value="1"/>
</dbReference>
<dbReference type="Proteomes" id="UP000032266">
    <property type="component" value="Chromosome"/>
</dbReference>
<dbReference type="GO" id="GO:0006355">
    <property type="term" value="P:regulation of DNA-templated transcription"/>
    <property type="evidence" value="ECO:0007669"/>
    <property type="project" value="InterPro"/>
</dbReference>
<dbReference type="InterPro" id="IPR000551">
    <property type="entry name" value="MerR-type_HTH_dom"/>
</dbReference>
<dbReference type="PROSITE" id="PS51736">
    <property type="entry name" value="RECOMBINASES_3"/>
    <property type="match status" value="1"/>
</dbReference>
<dbReference type="Gene3D" id="1.10.1660.10">
    <property type="match status" value="1"/>
</dbReference>
<dbReference type="InterPro" id="IPR036162">
    <property type="entry name" value="Resolvase-like_N_sf"/>
</dbReference>
<dbReference type="Pfam" id="PF00239">
    <property type="entry name" value="Resolvase"/>
    <property type="match status" value="1"/>
</dbReference>
<dbReference type="CDD" id="cd04762">
    <property type="entry name" value="HTH_MerR-trunc"/>
    <property type="match status" value="1"/>
</dbReference>
<dbReference type="PANTHER" id="PTHR36172:SF1">
    <property type="entry name" value="RESOLVASE-RELATED"/>
    <property type="match status" value="1"/>
</dbReference>
<dbReference type="InterPro" id="IPR051491">
    <property type="entry name" value="Recombinase/Transposase-rel"/>
</dbReference>
<dbReference type="EMBL" id="CP007142">
    <property type="protein sequence ID" value="AJQ95709.1"/>
    <property type="molecule type" value="Genomic_DNA"/>
</dbReference>
<feature type="domain" description="HTH merR-type" evidence="1">
    <location>
        <begin position="4"/>
        <end position="43"/>
    </location>
</feature>
<dbReference type="InterPro" id="IPR048046">
    <property type="entry name" value="Transpos_IS607"/>
</dbReference>
<dbReference type="PATRIC" id="fig|1445510.3.peg.3646"/>
<organism evidence="3 4">
    <name type="scientific">Gynuella sunshinyii YC6258</name>
    <dbReference type="NCBI Taxonomy" id="1445510"/>
    <lineage>
        <taxon>Bacteria</taxon>
        <taxon>Pseudomonadati</taxon>
        <taxon>Pseudomonadota</taxon>
        <taxon>Gammaproteobacteria</taxon>
        <taxon>Oceanospirillales</taxon>
        <taxon>Saccharospirillaceae</taxon>
        <taxon>Gynuella</taxon>
    </lineage>
</organism>
<dbReference type="KEGG" id="gsn:YC6258_03673"/>
<dbReference type="SMART" id="SM00857">
    <property type="entry name" value="Resolvase"/>
    <property type="match status" value="1"/>
</dbReference>
<dbReference type="InterPro" id="IPR006119">
    <property type="entry name" value="Resolv_N"/>
</dbReference>
<dbReference type="HOGENOM" id="CLU_082093_0_1_6"/>
<evidence type="ECO:0000313" key="4">
    <source>
        <dbReference type="Proteomes" id="UP000032266"/>
    </source>
</evidence>
<sequence>MRKLLAIGEAAALLGVSVTTLRRWEVEGKLIPERTMSGHRRYDLDRLKSQMFPPQNDSRRTIAYARISHGDCKRGLDWQKRVLELYCAQRGWVYEMFSEVGSGLNFKNEGLKKILADIMDDKVSRLVVTHKDRLLRIGADMVLSICEIKQVDVIILNQGEDTVFEEDLNRDAEEIVKIFQGKFGIKLPERYEMVVEGID</sequence>
<dbReference type="InterPro" id="IPR009061">
    <property type="entry name" value="DNA-bd_dom_put_sf"/>
</dbReference>
<gene>
    <name evidence="3" type="ORF">YC6258_03673</name>
</gene>
<keyword evidence="4" id="KW-1185">Reference proteome</keyword>
<dbReference type="RefSeq" id="WP_044617923.1">
    <property type="nucleotide sequence ID" value="NZ_CP007142.1"/>
</dbReference>
<evidence type="ECO:0000259" key="1">
    <source>
        <dbReference type="PROSITE" id="PS50937"/>
    </source>
</evidence>
<dbReference type="SUPFAM" id="SSF53041">
    <property type="entry name" value="Resolvase-like"/>
    <property type="match status" value="1"/>
</dbReference>
<dbReference type="OrthoDB" id="6717890at2"/>